<proteinExistence type="inferred from homology"/>
<sequence length="322" mass="36350">MVLRLASATRLGSVSLALRPALRPTISTAPAILPTVQTATLMTKWEKKQLAKRDPYRWAQIQQRKDANVKRQAELAAIRAEEYGDPVMGKPSAFVESFDYAGQKTEVEPKVDENGEVIEEGRKLPTSEGLLAYGLTQQDVDEALAYAYEMSKPVFSENRETSDPQAEAQAQAAHEQGHQRATEAINRILKLENTNSVVRLHANIRRIVDTFGRHNTDKFLKPKPPSIHPNTIEMPERSGPDTGSSEVQIAILTAKIRALKQALDETPGNRDKHNKRNLRLLVHRRQKLLKYMERKERGSERWTYMLSTLGLTPATWKNQISL</sequence>
<dbReference type="GO" id="GO:0006412">
    <property type="term" value="P:translation"/>
    <property type="evidence" value="ECO:0007669"/>
    <property type="project" value="InterPro"/>
</dbReference>
<dbReference type="CDD" id="cd00353">
    <property type="entry name" value="Ribosomal_S15p_S13e"/>
    <property type="match status" value="1"/>
</dbReference>
<dbReference type="GO" id="GO:0003735">
    <property type="term" value="F:structural constituent of ribosome"/>
    <property type="evidence" value="ECO:0007669"/>
    <property type="project" value="InterPro"/>
</dbReference>
<evidence type="ECO:0000256" key="3">
    <source>
        <dbReference type="ARBA" id="ARBA00023274"/>
    </source>
</evidence>
<dbReference type="Proteomes" id="UP000033483">
    <property type="component" value="Unassembled WGS sequence"/>
</dbReference>
<evidence type="ECO:0000256" key="1">
    <source>
        <dbReference type="ARBA" id="ARBA00008434"/>
    </source>
</evidence>
<dbReference type="AlphaFoldDB" id="A0A0F4ZKP2"/>
<dbReference type="SUPFAM" id="SSF47060">
    <property type="entry name" value="S15/NS1 RNA-binding domain"/>
    <property type="match status" value="1"/>
</dbReference>
<keyword evidence="2" id="KW-0689">Ribosomal protein</keyword>
<dbReference type="Pfam" id="PF00312">
    <property type="entry name" value="Ribosomal_S15"/>
    <property type="match status" value="1"/>
</dbReference>
<feature type="compositionally biased region" description="Low complexity" evidence="4">
    <location>
        <begin position="165"/>
        <end position="174"/>
    </location>
</feature>
<evidence type="ECO:0000313" key="5">
    <source>
        <dbReference type="EMBL" id="KKA31164.1"/>
    </source>
</evidence>
<evidence type="ECO:0000256" key="2">
    <source>
        <dbReference type="ARBA" id="ARBA00022980"/>
    </source>
</evidence>
<keyword evidence="6" id="KW-1185">Reference proteome</keyword>
<evidence type="ECO:0000256" key="4">
    <source>
        <dbReference type="SAM" id="MobiDB-lite"/>
    </source>
</evidence>
<dbReference type="GO" id="GO:0005737">
    <property type="term" value="C:cytoplasm"/>
    <property type="evidence" value="ECO:0007669"/>
    <property type="project" value="UniProtKB-ARBA"/>
</dbReference>
<evidence type="ECO:0000313" key="6">
    <source>
        <dbReference type="Proteomes" id="UP000033483"/>
    </source>
</evidence>
<dbReference type="InterPro" id="IPR000589">
    <property type="entry name" value="Ribosomal_uS15"/>
</dbReference>
<organism evidence="5 6">
    <name type="scientific">Thielaviopsis punctulata</name>
    <dbReference type="NCBI Taxonomy" id="72032"/>
    <lineage>
        <taxon>Eukaryota</taxon>
        <taxon>Fungi</taxon>
        <taxon>Dikarya</taxon>
        <taxon>Ascomycota</taxon>
        <taxon>Pezizomycotina</taxon>
        <taxon>Sordariomycetes</taxon>
        <taxon>Hypocreomycetidae</taxon>
        <taxon>Microascales</taxon>
        <taxon>Ceratocystidaceae</taxon>
        <taxon>Thielaviopsis</taxon>
    </lineage>
</organism>
<comment type="similarity">
    <text evidence="1">Belongs to the universal ribosomal protein uS15 family.</text>
</comment>
<keyword evidence="3" id="KW-0687">Ribonucleoprotein</keyword>
<dbReference type="GO" id="GO:1990904">
    <property type="term" value="C:ribonucleoprotein complex"/>
    <property type="evidence" value="ECO:0007669"/>
    <property type="project" value="UniProtKB-KW"/>
</dbReference>
<dbReference type="PANTHER" id="PTHR23321">
    <property type="entry name" value="RIBOSOMAL PROTEIN S15, BACTERIAL AND ORGANELLAR"/>
    <property type="match status" value="1"/>
</dbReference>
<dbReference type="EMBL" id="LAEV01000037">
    <property type="protein sequence ID" value="KKA31164.1"/>
    <property type="molecule type" value="Genomic_DNA"/>
</dbReference>
<gene>
    <name evidence="5" type="ORF">TD95_002285</name>
</gene>
<dbReference type="InterPro" id="IPR009068">
    <property type="entry name" value="uS15_NS1_RNA-bd_sf"/>
</dbReference>
<feature type="region of interest" description="Disordered" evidence="4">
    <location>
        <begin position="156"/>
        <end position="180"/>
    </location>
</feature>
<protein>
    <recommendedName>
        <fullName evidence="7">Ribosomal protein S15</fullName>
    </recommendedName>
</protein>
<name>A0A0F4ZKP2_9PEZI</name>
<dbReference type="PANTHER" id="PTHR23321:SF26">
    <property type="entry name" value="SMALL RIBOSOMAL SUBUNIT PROTEIN US15M"/>
    <property type="match status" value="1"/>
</dbReference>
<reference evidence="5 6" key="1">
    <citation type="submission" date="2015-03" db="EMBL/GenBank/DDBJ databases">
        <authorList>
            <person name="Radwan O."/>
            <person name="Al-Naeli F.A."/>
            <person name="Rendon G.A."/>
            <person name="Fields C."/>
        </authorList>
    </citation>
    <scope>NUCLEOTIDE SEQUENCE [LARGE SCALE GENOMIC DNA]</scope>
    <source>
        <strain evidence="5">CR-DP1</strain>
    </source>
</reference>
<evidence type="ECO:0008006" key="7">
    <source>
        <dbReference type="Google" id="ProtNLM"/>
    </source>
</evidence>
<comment type="caution">
    <text evidence="5">The sequence shown here is derived from an EMBL/GenBank/DDBJ whole genome shotgun (WGS) entry which is preliminary data.</text>
</comment>
<dbReference type="OrthoDB" id="441444at2759"/>
<accession>A0A0F4ZKP2</accession>
<dbReference type="GO" id="GO:0005840">
    <property type="term" value="C:ribosome"/>
    <property type="evidence" value="ECO:0007669"/>
    <property type="project" value="UniProtKB-KW"/>
</dbReference>
<dbReference type="SMART" id="SM01387">
    <property type="entry name" value="Ribosomal_S15"/>
    <property type="match status" value="1"/>
</dbReference>
<dbReference type="Gene3D" id="1.10.287.10">
    <property type="entry name" value="S15/NS1, RNA-binding"/>
    <property type="match status" value="1"/>
</dbReference>
<dbReference type="InterPro" id="IPR005290">
    <property type="entry name" value="Ribosomal_uS15_bac-type"/>
</dbReference>